<dbReference type="InterPro" id="IPR029058">
    <property type="entry name" value="AB_hydrolase_fold"/>
</dbReference>
<keyword evidence="4" id="KW-1185">Reference proteome</keyword>
<sequence length="242" mass="26048">MNDCLVLLPGWGVAPAVLQPLVDSVRLRMPELEVRLVALPIDSGSEPEHWLDTLEAQIPHNTWLGGWSLGGMLATALAARRGSSCLGLFTFAANPRFVAHPDWPQAMPEETFSAFYQGCIQDSAATLKRFSLLCAQGCPGGRAISRQLAAYYQQQTADEYLSGLEVLAKLDNRSCLADIKAPQLHVLAAQDALVPAGAAQRIAGLTSKAEVHLMESAGHAALIEQPEVLAGFLTAFLRRTHP</sequence>
<dbReference type="OrthoDB" id="9780744at2"/>
<dbReference type="EMBL" id="VLKG01000001">
    <property type="protein sequence ID" value="TWH77499.1"/>
    <property type="molecule type" value="Genomic_DNA"/>
</dbReference>
<dbReference type="SUPFAM" id="SSF53474">
    <property type="entry name" value="alpha/beta-Hydrolases"/>
    <property type="match status" value="1"/>
</dbReference>
<dbReference type="RefSeq" id="WP_144570164.1">
    <property type="nucleotide sequence ID" value="NZ_VLKG01000001.1"/>
</dbReference>
<organism evidence="3 4">
    <name type="scientific">Azomonas agilis</name>
    <dbReference type="NCBI Taxonomy" id="116849"/>
    <lineage>
        <taxon>Bacteria</taxon>
        <taxon>Pseudomonadati</taxon>
        <taxon>Pseudomonadota</taxon>
        <taxon>Gammaproteobacteria</taxon>
        <taxon>Pseudomonadales</taxon>
        <taxon>Pseudomonadaceae</taxon>
        <taxon>Azomonas</taxon>
    </lineage>
</organism>
<proteinExistence type="predicted"/>
<reference evidence="3 4" key="1">
    <citation type="submission" date="2019-07" db="EMBL/GenBank/DDBJ databases">
        <title>Genomic Encyclopedia of Type Strains, Phase I: the one thousand microbial genomes (KMG-I) project.</title>
        <authorList>
            <person name="Kyrpides N."/>
        </authorList>
    </citation>
    <scope>NUCLEOTIDE SEQUENCE [LARGE SCALE GENOMIC DNA]</scope>
    <source>
        <strain evidence="3 4">DSM 375</strain>
    </source>
</reference>
<dbReference type="GO" id="GO:0016787">
    <property type="term" value="F:hydrolase activity"/>
    <property type="evidence" value="ECO:0007669"/>
    <property type="project" value="UniProtKB-KW"/>
</dbReference>
<protein>
    <submittedName>
        <fullName evidence="3">Pimeloyl-[acyl-carrier protein] methyl ester esterase</fullName>
    </submittedName>
</protein>
<accession>A0A562J2L1</accession>
<feature type="domain" description="AB hydrolase-1" evidence="2">
    <location>
        <begin position="59"/>
        <end position="226"/>
    </location>
</feature>
<gene>
    <name evidence="3" type="ORF">LX59_00416</name>
</gene>
<dbReference type="GO" id="GO:0016020">
    <property type="term" value="C:membrane"/>
    <property type="evidence" value="ECO:0007669"/>
    <property type="project" value="TreeGrafter"/>
</dbReference>
<dbReference type="Proteomes" id="UP000319627">
    <property type="component" value="Unassembled WGS sequence"/>
</dbReference>
<name>A0A562J2L1_9GAMM</name>
<dbReference type="Pfam" id="PF00561">
    <property type="entry name" value="Abhydrolase_1"/>
    <property type="match status" value="1"/>
</dbReference>
<keyword evidence="1" id="KW-0378">Hydrolase</keyword>
<dbReference type="InterPro" id="IPR000073">
    <property type="entry name" value="AB_hydrolase_1"/>
</dbReference>
<dbReference type="InterPro" id="IPR050266">
    <property type="entry name" value="AB_hydrolase_sf"/>
</dbReference>
<dbReference type="PANTHER" id="PTHR43798">
    <property type="entry name" value="MONOACYLGLYCEROL LIPASE"/>
    <property type="match status" value="1"/>
</dbReference>
<evidence type="ECO:0000256" key="1">
    <source>
        <dbReference type="ARBA" id="ARBA00022801"/>
    </source>
</evidence>
<evidence type="ECO:0000313" key="3">
    <source>
        <dbReference type="EMBL" id="TWH77499.1"/>
    </source>
</evidence>
<dbReference type="PANTHER" id="PTHR43798:SF31">
    <property type="entry name" value="AB HYDROLASE SUPERFAMILY PROTEIN YCLE"/>
    <property type="match status" value="1"/>
</dbReference>
<comment type="caution">
    <text evidence="3">The sequence shown here is derived from an EMBL/GenBank/DDBJ whole genome shotgun (WGS) entry which is preliminary data.</text>
</comment>
<dbReference type="AlphaFoldDB" id="A0A562J2L1"/>
<evidence type="ECO:0000259" key="2">
    <source>
        <dbReference type="Pfam" id="PF00561"/>
    </source>
</evidence>
<dbReference type="Gene3D" id="3.40.50.1820">
    <property type="entry name" value="alpha/beta hydrolase"/>
    <property type="match status" value="1"/>
</dbReference>
<evidence type="ECO:0000313" key="4">
    <source>
        <dbReference type="Proteomes" id="UP000319627"/>
    </source>
</evidence>